<accession>A0A7J6WMU8</accession>
<comment type="caution">
    <text evidence="1">The sequence shown here is derived from an EMBL/GenBank/DDBJ whole genome shotgun (WGS) entry which is preliminary data.</text>
</comment>
<name>A0A7J6WMU8_THATH</name>
<evidence type="ECO:0000313" key="2">
    <source>
        <dbReference type="Proteomes" id="UP000554482"/>
    </source>
</evidence>
<dbReference type="AlphaFoldDB" id="A0A7J6WMU8"/>
<dbReference type="Proteomes" id="UP000554482">
    <property type="component" value="Unassembled WGS sequence"/>
</dbReference>
<feature type="non-terminal residue" evidence="1">
    <location>
        <position position="1"/>
    </location>
</feature>
<reference evidence="1 2" key="1">
    <citation type="submission" date="2020-06" db="EMBL/GenBank/DDBJ databases">
        <title>Transcriptomic and genomic resources for Thalictrum thalictroides and T. hernandezii: Facilitating candidate gene discovery in an emerging model plant lineage.</title>
        <authorList>
            <person name="Arias T."/>
            <person name="Riano-Pachon D.M."/>
            <person name="Di Stilio V.S."/>
        </authorList>
    </citation>
    <scope>NUCLEOTIDE SEQUENCE [LARGE SCALE GENOMIC DNA]</scope>
    <source>
        <strain evidence="2">cv. WT478/WT964</strain>
        <tissue evidence="1">Leaves</tissue>
    </source>
</reference>
<keyword evidence="2" id="KW-1185">Reference proteome</keyword>
<sequence>MNNAKWEYNRDGCRAYGGRGRTCEEDVVSVGVEKYIMVEICTKNLINYCEPEAPSPQGRVHHKSLT</sequence>
<proteinExistence type="predicted"/>
<evidence type="ECO:0000313" key="1">
    <source>
        <dbReference type="EMBL" id="KAF5197422.1"/>
    </source>
</evidence>
<protein>
    <submittedName>
        <fullName evidence="1">Uncharacterized protein</fullName>
    </submittedName>
</protein>
<organism evidence="1 2">
    <name type="scientific">Thalictrum thalictroides</name>
    <name type="common">Rue-anemone</name>
    <name type="synonym">Anemone thalictroides</name>
    <dbReference type="NCBI Taxonomy" id="46969"/>
    <lineage>
        <taxon>Eukaryota</taxon>
        <taxon>Viridiplantae</taxon>
        <taxon>Streptophyta</taxon>
        <taxon>Embryophyta</taxon>
        <taxon>Tracheophyta</taxon>
        <taxon>Spermatophyta</taxon>
        <taxon>Magnoliopsida</taxon>
        <taxon>Ranunculales</taxon>
        <taxon>Ranunculaceae</taxon>
        <taxon>Thalictroideae</taxon>
        <taxon>Thalictrum</taxon>
    </lineage>
</organism>
<dbReference type="EMBL" id="JABWDY010014726">
    <property type="protein sequence ID" value="KAF5197422.1"/>
    <property type="molecule type" value="Genomic_DNA"/>
</dbReference>
<gene>
    <name evidence="1" type="ORF">FRX31_012991</name>
</gene>